<dbReference type="EMBL" id="BARU01042712">
    <property type="protein sequence ID" value="GAH87710.1"/>
    <property type="molecule type" value="Genomic_DNA"/>
</dbReference>
<dbReference type="AlphaFoldDB" id="X1K203"/>
<accession>X1K203</accession>
<evidence type="ECO:0000313" key="1">
    <source>
        <dbReference type="EMBL" id="GAH87710.1"/>
    </source>
</evidence>
<feature type="non-terminal residue" evidence="1">
    <location>
        <position position="1"/>
    </location>
</feature>
<gene>
    <name evidence="1" type="ORF">S03H2_65573</name>
</gene>
<reference evidence="1" key="1">
    <citation type="journal article" date="2014" name="Front. Microbiol.">
        <title>High frequency of phylogenetically diverse reductive dehalogenase-homologous genes in deep subseafloor sedimentary metagenomes.</title>
        <authorList>
            <person name="Kawai M."/>
            <person name="Futagami T."/>
            <person name="Toyoda A."/>
            <person name="Takaki Y."/>
            <person name="Nishi S."/>
            <person name="Hori S."/>
            <person name="Arai W."/>
            <person name="Tsubouchi T."/>
            <person name="Morono Y."/>
            <person name="Uchiyama I."/>
            <person name="Ito T."/>
            <person name="Fujiyama A."/>
            <person name="Inagaki F."/>
            <person name="Takami H."/>
        </authorList>
    </citation>
    <scope>NUCLEOTIDE SEQUENCE</scope>
    <source>
        <strain evidence="1">Expedition CK06-06</strain>
    </source>
</reference>
<sequence length="56" mass="6982">CTSRLEYRQRFNLFEDIPKQININFDQKRLWLNDWSNWNEVLKRNVRSLPLIEPSF</sequence>
<comment type="caution">
    <text evidence="1">The sequence shown here is derived from an EMBL/GenBank/DDBJ whole genome shotgun (WGS) entry which is preliminary data.</text>
</comment>
<protein>
    <submittedName>
        <fullName evidence="1">Uncharacterized protein</fullName>
    </submittedName>
</protein>
<name>X1K203_9ZZZZ</name>
<organism evidence="1">
    <name type="scientific">marine sediment metagenome</name>
    <dbReference type="NCBI Taxonomy" id="412755"/>
    <lineage>
        <taxon>unclassified sequences</taxon>
        <taxon>metagenomes</taxon>
        <taxon>ecological metagenomes</taxon>
    </lineage>
</organism>
<proteinExistence type="predicted"/>